<dbReference type="PROSITE" id="PS51257">
    <property type="entry name" value="PROKAR_LIPOPROTEIN"/>
    <property type="match status" value="1"/>
</dbReference>
<gene>
    <name evidence="5" type="ORF">P7H47_07615</name>
</gene>
<keyword evidence="1 3" id="KW-0732">Signal</keyword>
<name>A0AAW8TSQ1_9ENTE</name>
<dbReference type="RefSeq" id="WP_311897791.1">
    <property type="nucleotide sequence ID" value="NZ_JARQBI010000016.1"/>
</dbReference>
<evidence type="ECO:0000313" key="5">
    <source>
        <dbReference type="EMBL" id="MDT2797107.1"/>
    </source>
</evidence>
<evidence type="ECO:0000256" key="2">
    <source>
        <dbReference type="SAM" id="MobiDB-lite"/>
    </source>
</evidence>
<proteinExistence type="predicted"/>
<reference evidence="5" key="1">
    <citation type="submission" date="2023-03" db="EMBL/GenBank/DDBJ databases">
        <authorList>
            <person name="Shen W."/>
            <person name="Cai J."/>
        </authorList>
    </citation>
    <scope>NUCLEOTIDE SEQUENCE</scope>
    <source>
        <strain evidence="5">B245-2</strain>
    </source>
</reference>
<dbReference type="Pfam" id="PF16729">
    <property type="entry name" value="DUF5067"/>
    <property type="match status" value="1"/>
</dbReference>
<feature type="region of interest" description="Disordered" evidence="2">
    <location>
        <begin position="25"/>
        <end position="63"/>
    </location>
</feature>
<sequence>MNKKLSVLLLGASLLTLAACSNQKEKKTSESTKASSTVVTKTKESTTTSTTTQKAEQAPQNQSDFVATAAEANFDGKMLRGNSYSVRITEHKVIQPGEAGNEDGDQPLIAFYFDTLVNSTYDNSAPLTPSIAWTLNFHAVQDNDPNKVNELQFGVLNDATAETNSYAEIKPGGTVSSAVAYQLTDTTTPVKLIAGDLTGTQFGTAEFAVK</sequence>
<dbReference type="AlphaFoldDB" id="A0AAW8TSQ1"/>
<protein>
    <submittedName>
        <fullName evidence="5">DUF5067 domain-containing protein</fullName>
    </submittedName>
</protein>
<dbReference type="InterPro" id="IPR031989">
    <property type="entry name" value="DUF5067"/>
</dbReference>
<evidence type="ECO:0000259" key="4">
    <source>
        <dbReference type="Pfam" id="PF16729"/>
    </source>
</evidence>
<evidence type="ECO:0000256" key="1">
    <source>
        <dbReference type="ARBA" id="ARBA00022729"/>
    </source>
</evidence>
<evidence type="ECO:0000256" key="3">
    <source>
        <dbReference type="SAM" id="SignalP"/>
    </source>
</evidence>
<accession>A0AAW8TSQ1</accession>
<dbReference type="Proteomes" id="UP001255696">
    <property type="component" value="Unassembled WGS sequence"/>
</dbReference>
<comment type="caution">
    <text evidence="5">The sequence shown here is derived from an EMBL/GenBank/DDBJ whole genome shotgun (WGS) entry which is preliminary data.</text>
</comment>
<feature type="compositionally biased region" description="Low complexity" evidence="2">
    <location>
        <begin position="31"/>
        <end position="56"/>
    </location>
</feature>
<feature type="signal peptide" evidence="3">
    <location>
        <begin position="1"/>
        <end position="18"/>
    </location>
</feature>
<dbReference type="InterPro" id="IPR029050">
    <property type="entry name" value="Immunoprotect_excell_Ig-like"/>
</dbReference>
<dbReference type="Gene3D" id="2.60.40.1240">
    <property type="match status" value="1"/>
</dbReference>
<evidence type="ECO:0000313" key="6">
    <source>
        <dbReference type="Proteomes" id="UP001255696"/>
    </source>
</evidence>
<organism evidence="5 6">
    <name type="scientific">Enterococcus cecorum</name>
    <dbReference type="NCBI Taxonomy" id="44008"/>
    <lineage>
        <taxon>Bacteria</taxon>
        <taxon>Bacillati</taxon>
        <taxon>Bacillota</taxon>
        <taxon>Bacilli</taxon>
        <taxon>Lactobacillales</taxon>
        <taxon>Enterococcaceae</taxon>
        <taxon>Enterococcus</taxon>
    </lineage>
</organism>
<dbReference type="EMBL" id="JARQBI010000016">
    <property type="protein sequence ID" value="MDT2797107.1"/>
    <property type="molecule type" value="Genomic_DNA"/>
</dbReference>
<feature type="chain" id="PRO_5043409720" evidence="3">
    <location>
        <begin position="19"/>
        <end position="210"/>
    </location>
</feature>
<feature type="domain" description="DUF5067" evidence="4">
    <location>
        <begin position="68"/>
        <end position="193"/>
    </location>
</feature>